<dbReference type="CDD" id="cd00093">
    <property type="entry name" value="HTH_XRE"/>
    <property type="match status" value="1"/>
</dbReference>
<comment type="caution">
    <text evidence="2">The sequence shown here is derived from an EMBL/GenBank/DDBJ whole genome shotgun (WGS) entry which is preliminary data.</text>
</comment>
<dbReference type="Pfam" id="PF13443">
    <property type="entry name" value="HTH_26"/>
    <property type="match status" value="1"/>
</dbReference>
<dbReference type="Gene3D" id="1.10.260.40">
    <property type="entry name" value="lambda repressor-like DNA-binding domains"/>
    <property type="match status" value="1"/>
</dbReference>
<organism evidence="2 3">
    <name type="scientific">Symplocastrum torsivum CPER-KK1</name>
    <dbReference type="NCBI Taxonomy" id="450513"/>
    <lineage>
        <taxon>Bacteria</taxon>
        <taxon>Bacillati</taxon>
        <taxon>Cyanobacteriota</taxon>
        <taxon>Cyanophyceae</taxon>
        <taxon>Oscillatoriophycideae</taxon>
        <taxon>Oscillatoriales</taxon>
        <taxon>Microcoleaceae</taxon>
        <taxon>Symplocastrum</taxon>
    </lineage>
</organism>
<dbReference type="AlphaFoldDB" id="A0A951PT64"/>
<protein>
    <submittedName>
        <fullName evidence="2">Helix-turn-helix transcriptional regulator</fullName>
    </submittedName>
</protein>
<reference evidence="2" key="1">
    <citation type="submission" date="2021-05" db="EMBL/GenBank/DDBJ databases">
        <authorList>
            <person name="Pietrasiak N."/>
            <person name="Ward R."/>
            <person name="Stajich J.E."/>
            <person name="Kurbessoian T."/>
        </authorList>
    </citation>
    <scope>NUCLEOTIDE SEQUENCE</scope>
    <source>
        <strain evidence="2">CPER-KK1</strain>
    </source>
</reference>
<dbReference type="GO" id="GO:0003677">
    <property type="term" value="F:DNA binding"/>
    <property type="evidence" value="ECO:0007669"/>
    <property type="project" value="InterPro"/>
</dbReference>
<evidence type="ECO:0000259" key="1">
    <source>
        <dbReference type="Pfam" id="PF13443"/>
    </source>
</evidence>
<evidence type="ECO:0000313" key="2">
    <source>
        <dbReference type="EMBL" id="MBW4548899.1"/>
    </source>
</evidence>
<sequence length="79" mass="9313">MQIVTIALMSEWRLSLLMHDRGLKDEDVAERLGEITGKYRHPKTIARWRLAETKPRIDIDDFDALCQLLNCSRDELWSK</sequence>
<evidence type="ECO:0000313" key="3">
    <source>
        <dbReference type="Proteomes" id="UP000753908"/>
    </source>
</evidence>
<feature type="domain" description="HTH cro/C1-type" evidence="1">
    <location>
        <begin position="13"/>
        <end position="76"/>
    </location>
</feature>
<dbReference type="InterPro" id="IPR010982">
    <property type="entry name" value="Lambda_DNA-bd_dom_sf"/>
</dbReference>
<reference evidence="2" key="2">
    <citation type="journal article" date="2022" name="Microbiol. Resour. Announc.">
        <title>Metagenome Sequencing to Explore Phylogenomics of Terrestrial Cyanobacteria.</title>
        <authorList>
            <person name="Ward R.D."/>
            <person name="Stajich J.E."/>
            <person name="Johansen J.R."/>
            <person name="Huntemann M."/>
            <person name="Clum A."/>
            <person name="Foster B."/>
            <person name="Foster B."/>
            <person name="Roux S."/>
            <person name="Palaniappan K."/>
            <person name="Varghese N."/>
            <person name="Mukherjee S."/>
            <person name="Reddy T.B.K."/>
            <person name="Daum C."/>
            <person name="Copeland A."/>
            <person name="Chen I.A."/>
            <person name="Ivanova N.N."/>
            <person name="Kyrpides N.C."/>
            <person name="Shapiro N."/>
            <person name="Eloe-Fadrosh E.A."/>
            <person name="Pietrasiak N."/>
        </authorList>
    </citation>
    <scope>NUCLEOTIDE SEQUENCE</scope>
    <source>
        <strain evidence="2">CPER-KK1</strain>
    </source>
</reference>
<gene>
    <name evidence="2" type="ORF">KME25_31520</name>
</gene>
<name>A0A951PT64_9CYAN</name>
<dbReference type="Proteomes" id="UP000753908">
    <property type="component" value="Unassembled WGS sequence"/>
</dbReference>
<dbReference type="EMBL" id="JAHHIF010000075">
    <property type="protein sequence ID" value="MBW4548899.1"/>
    <property type="molecule type" value="Genomic_DNA"/>
</dbReference>
<dbReference type="InterPro" id="IPR001387">
    <property type="entry name" value="Cro/C1-type_HTH"/>
</dbReference>
<proteinExistence type="predicted"/>
<accession>A0A951PT64</accession>